<dbReference type="EMBL" id="BOQT01000008">
    <property type="protein sequence ID" value="GIN21427.1"/>
    <property type="molecule type" value="Genomic_DNA"/>
</dbReference>
<gene>
    <name evidence="1" type="ORF">J1TS3_25610</name>
</gene>
<reference evidence="1 2" key="1">
    <citation type="submission" date="2021-03" db="EMBL/GenBank/DDBJ databases">
        <title>Antimicrobial resistance genes in bacteria isolated from Japanese honey, and their potential for conferring macrolide and lincosamide resistance in the American foulbrood pathogen Paenibacillus larvae.</title>
        <authorList>
            <person name="Okamoto M."/>
            <person name="Kumagai M."/>
            <person name="Kanamori H."/>
            <person name="Takamatsu D."/>
        </authorList>
    </citation>
    <scope>NUCLEOTIDE SEQUENCE [LARGE SCALE GENOMIC DNA]</scope>
    <source>
        <strain evidence="1 2">J1TS3</strain>
    </source>
</reference>
<keyword evidence="2" id="KW-1185">Reference proteome</keyword>
<evidence type="ECO:0000313" key="1">
    <source>
        <dbReference type="EMBL" id="GIN21427.1"/>
    </source>
</evidence>
<name>A0ABQ4K6R4_9BACI</name>
<dbReference type="Proteomes" id="UP000680279">
    <property type="component" value="Unassembled WGS sequence"/>
</dbReference>
<evidence type="ECO:0000313" key="2">
    <source>
        <dbReference type="Proteomes" id="UP000680279"/>
    </source>
</evidence>
<accession>A0ABQ4K6R4</accession>
<proteinExistence type="predicted"/>
<organism evidence="1 2">
    <name type="scientific">Siminovitchia fordii</name>
    <dbReference type="NCBI Taxonomy" id="254759"/>
    <lineage>
        <taxon>Bacteria</taxon>
        <taxon>Bacillati</taxon>
        <taxon>Bacillota</taxon>
        <taxon>Bacilli</taxon>
        <taxon>Bacillales</taxon>
        <taxon>Bacillaceae</taxon>
        <taxon>Siminovitchia</taxon>
    </lineage>
</organism>
<comment type="caution">
    <text evidence="1">The sequence shown here is derived from an EMBL/GenBank/DDBJ whole genome shotgun (WGS) entry which is preliminary data.</text>
</comment>
<protein>
    <submittedName>
        <fullName evidence="1">Uncharacterized protein</fullName>
    </submittedName>
</protein>
<sequence length="72" mass="8403">MMYRKNLEGHNQNTLILDNKGVIELKNNYVEHETFSFSKGNCTYNIRQPKNKPTEEEEIEFLKGLAKILSSI</sequence>